<protein>
    <submittedName>
        <fullName evidence="1">Uncharacterized protein</fullName>
    </submittedName>
</protein>
<name>A0A2A6CDT6_PRIPA</name>
<organism evidence="1 2">
    <name type="scientific">Pristionchus pacificus</name>
    <name type="common">Parasitic nematode worm</name>
    <dbReference type="NCBI Taxonomy" id="54126"/>
    <lineage>
        <taxon>Eukaryota</taxon>
        <taxon>Metazoa</taxon>
        <taxon>Ecdysozoa</taxon>
        <taxon>Nematoda</taxon>
        <taxon>Chromadorea</taxon>
        <taxon>Rhabditida</taxon>
        <taxon>Rhabditina</taxon>
        <taxon>Diplogasteromorpha</taxon>
        <taxon>Diplogasteroidea</taxon>
        <taxon>Neodiplogasteridae</taxon>
        <taxon>Pristionchus</taxon>
    </lineage>
</organism>
<reference evidence="2" key="1">
    <citation type="journal article" date="2008" name="Nat. Genet.">
        <title>The Pristionchus pacificus genome provides a unique perspective on nematode lifestyle and parasitism.</title>
        <authorList>
            <person name="Dieterich C."/>
            <person name="Clifton S.W."/>
            <person name="Schuster L.N."/>
            <person name="Chinwalla A."/>
            <person name="Delehaunty K."/>
            <person name="Dinkelacker I."/>
            <person name="Fulton L."/>
            <person name="Fulton R."/>
            <person name="Godfrey J."/>
            <person name="Minx P."/>
            <person name="Mitreva M."/>
            <person name="Roeseler W."/>
            <person name="Tian H."/>
            <person name="Witte H."/>
            <person name="Yang S.P."/>
            <person name="Wilson R.K."/>
            <person name="Sommer R.J."/>
        </authorList>
    </citation>
    <scope>NUCLEOTIDE SEQUENCE [LARGE SCALE GENOMIC DNA]</scope>
    <source>
        <strain evidence="2">PS312</strain>
    </source>
</reference>
<sequence>MNTSLRYGWDVDLMHMNYFFGFQWIIEALVLLFLHSTILLILMSQRTVMMEDIRRGYLIDQIGMIL</sequence>
<accession>A0A8R1Y5I4</accession>
<dbReference type="EnsemblMetazoa" id="PPA01817.1">
    <property type="protein sequence ID" value="PPA01817.1"/>
    <property type="gene ID" value="WBGene00091371"/>
</dbReference>
<dbReference type="AlphaFoldDB" id="A0A2A6CDT6"/>
<proteinExistence type="predicted"/>
<reference evidence="1" key="2">
    <citation type="submission" date="2022-06" db="UniProtKB">
        <authorList>
            <consortium name="EnsemblMetazoa"/>
        </authorList>
    </citation>
    <scope>IDENTIFICATION</scope>
    <source>
        <strain evidence="1">PS312</strain>
    </source>
</reference>
<evidence type="ECO:0000313" key="1">
    <source>
        <dbReference type="EnsemblMetazoa" id="PPA01817.1"/>
    </source>
</evidence>
<accession>A0A2A6CDT6</accession>
<evidence type="ECO:0000313" key="2">
    <source>
        <dbReference type="Proteomes" id="UP000005239"/>
    </source>
</evidence>
<keyword evidence="2" id="KW-1185">Reference proteome</keyword>
<gene>
    <name evidence="1" type="primary">WBGene00091371</name>
</gene>
<dbReference type="Proteomes" id="UP000005239">
    <property type="component" value="Unassembled WGS sequence"/>
</dbReference>